<keyword evidence="2" id="KW-1185">Reference proteome</keyword>
<dbReference type="Proteomes" id="UP000286045">
    <property type="component" value="Unassembled WGS sequence"/>
</dbReference>
<proteinExistence type="predicted"/>
<dbReference type="EMBL" id="RYZI01000486">
    <property type="protein sequence ID" value="RWA05037.1"/>
    <property type="molecule type" value="Genomic_DNA"/>
</dbReference>
<organism evidence="1 2">
    <name type="scientific">Xylaria grammica</name>
    <dbReference type="NCBI Taxonomy" id="363999"/>
    <lineage>
        <taxon>Eukaryota</taxon>
        <taxon>Fungi</taxon>
        <taxon>Dikarya</taxon>
        <taxon>Ascomycota</taxon>
        <taxon>Pezizomycotina</taxon>
        <taxon>Sordariomycetes</taxon>
        <taxon>Xylariomycetidae</taxon>
        <taxon>Xylariales</taxon>
        <taxon>Xylariaceae</taxon>
        <taxon>Xylaria</taxon>
    </lineage>
</organism>
<accession>A0A439CSB8</accession>
<dbReference type="AlphaFoldDB" id="A0A439CSB8"/>
<evidence type="ECO:0000313" key="2">
    <source>
        <dbReference type="Proteomes" id="UP000286045"/>
    </source>
</evidence>
<gene>
    <name evidence="1" type="ORF">EKO27_g10066</name>
</gene>
<sequence length="154" mass="17633">MSSSHPDGSYTKLYLTIFVFRGQPDVYYKRHVLIYFRSAEDPEFHETVHAIRDDEESPWRVDRVHKKTDWDMSASYLYHCDGGALLVPKGQEMAPVDIMASISVEHREADSGWNCQNFLLEGLKELVAAGYQEQEWYNAVEDALMDLLLDGAVG</sequence>
<comment type="caution">
    <text evidence="1">The sequence shown here is derived from an EMBL/GenBank/DDBJ whole genome shotgun (WGS) entry which is preliminary data.</text>
</comment>
<reference evidence="1 2" key="1">
    <citation type="submission" date="2018-12" db="EMBL/GenBank/DDBJ databases">
        <title>Draft genome sequence of Xylaria grammica IHI A82.</title>
        <authorList>
            <person name="Buettner E."/>
            <person name="Kellner H."/>
        </authorList>
    </citation>
    <scope>NUCLEOTIDE SEQUENCE [LARGE SCALE GENOMIC DNA]</scope>
    <source>
        <strain evidence="1 2">IHI A82</strain>
    </source>
</reference>
<name>A0A439CSB8_9PEZI</name>
<evidence type="ECO:0000313" key="1">
    <source>
        <dbReference type="EMBL" id="RWA05037.1"/>
    </source>
</evidence>
<protein>
    <submittedName>
        <fullName evidence="1">Uncharacterized protein</fullName>
    </submittedName>
</protein>